<gene>
    <name evidence="2" type="ORF">A0U92_09170</name>
</gene>
<dbReference type="InterPro" id="IPR054695">
    <property type="entry name" value="Pierisin-like_dom"/>
</dbReference>
<sequence>MSELVYRADRRPPSQVFMEGFQLYGDHNPELELGRYVQFNEHGPFISTTRSWQSVLGFARRPNARAQESFVYIYTIVIPDGRPTWEPEKIRFTDHDTFEIPEDLRRWEVNGYGARGKPEASCNSYGLNLYVQQREVAVKGGIATDLIFNCVEYRISKINNEDEVAVKKVTQNPGYRGPMKITVNNRFLDLTKIMNELSSTIPANLNGQ</sequence>
<proteinExistence type="predicted"/>
<dbReference type="RefSeq" id="WP_077812961.1">
    <property type="nucleotide sequence ID" value="NZ_CP014692.1"/>
</dbReference>
<dbReference type="Proteomes" id="UP000188937">
    <property type="component" value="Chromosome"/>
</dbReference>
<keyword evidence="3" id="KW-1185">Reference proteome</keyword>
<dbReference type="AlphaFoldDB" id="A0A1U9KGN9"/>
<dbReference type="OrthoDB" id="4223934at2"/>
<evidence type="ECO:0000259" key="1">
    <source>
        <dbReference type="Pfam" id="PF22596"/>
    </source>
</evidence>
<evidence type="ECO:0000313" key="3">
    <source>
        <dbReference type="Proteomes" id="UP000188937"/>
    </source>
</evidence>
<evidence type="ECO:0000313" key="2">
    <source>
        <dbReference type="EMBL" id="AQS84918.1"/>
    </source>
</evidence>
<dbReference type="STRING" id="435.A0U92_09170"/>
<reference evidence="2 3" key="1">
    <citation type="submission" date="2016-03" db="EMBL/GenBank/DDBJ databases">
        <title>Acetic acid bacteria sequencing.</title>
        <authorList>
            <person name="Brandt J."/>
            <person name="Jakob F."/>
            <person name="Vogel R.F."/>
        </authorList>
    </citation>
    <scope>NUCLEOTIDE SEQUENCE [LARGE SCALE GENOMIC DNA]</scope>
    <source>
        <strain evidence="2 3">TMW2.1153</strain>
    </source>
</reference>
<accession>A0A1U9KGN9</accession>
<name>A0A1U9KGN9_ACEAC</name>
<organism evidence="2 3">
    <name type="scientific">Acetobacter aceti</name>
    <dbReference type="NCBI Taxonomy" id="435"/>
    <lineage>
        <taxon>Bacteria</taxon>
        <taxon>Pseudomonadati</taxon>
        <taxon>Pseudomonadota</taxon>
        <taxon>Alphaproteobacteria</taxon>
        <taxon>Acetobacterales</taxon>
        <taxon>Acetobacteraceae</taxon>
        <taxon>Acetobacter</taxon>
        <taxon>Acetobacter subgen. Acetobacter</taxon>
    </lineage>
</organism>
<protein>
    <recommendedName>
        <fullName evidence="1">Pierisin-like domain-containing protein</fullName>
    </recommendedName>
</protein>
<dbReference type="KEGG" id="aace:A0U92_09170"/>
<dbReference type="EMBL" id="CP014692">
    <property type="protein sequence ID" value="AQS84918.1"/>
    <property type="molecule type" value="Genomic_DNA"/>
</dbReference>
<dbReference type="Gene3D" id="3.90.210.10">
    <property type="entry name" value="Heat-Labile Enterotoxin, subunit A"/>
    <property type="match status" value="1"/>
</dbReference>
<dbReference type="SUPFAM" id="SSF56399">
    <property type="entry name" value="ADP-ribosylation"/>
    <property type="match status" value="1"/>
</dbReference>
<feature type="domain" description="Pierisin-like" evidence="1">
    <location>
        <begin position="5"/>
        <end position="79"/>
    </location>
</feature>
<dbReference type="Pfam" id="PF22596">
    <property type="entry name" value="Scabin-like"/>
    <property type="match status" value="1"/>
</dbReference>